<dbReference type="Gene3D" id="2.60.40.10">
    <property type="entry name" value="Immunoglobulins"/>
    <property type="match status" value="1"/>
</dbReference>
<reference evidence="1" key="1">
    <citation type="submission" date="2021-01" db="EMBL/GenBank/DDBJ databases">
        <title>Modified the classification status of verrucomicrobia.</title>
        <authorList>
            <person name="Feng X."/>
        </authorList>
    </citation>
    <scope>NUCLEOTIDE SEQUENCE</scope>
    <source>
        <strain evidence="1">_KCTC 22039</strain>
    </source>
</reference>
<dbReference type="SUPFAM" id="SSF63825">
    <property type="entry name" value="YWTD domain"/>
    <property type="match status" value="1"/>
</dbReference>
<comment type="caution">
    <text evidence="1">The sequence shown here is derived from an EMBL/GenBank/DDBJ whole genome shotgun (WGS) entry which is preliminary data.</text>
</comment>
<name>A0A8J7MCA8_9BACT</name>
<dbReference type="RefSeq" id="WP_200310497.1">
    <property type="nucleotide sequence ID" value="NZ_JAENIM010000022.1"/>
</dbReference>
<dbReference type="Pfam" id="PF17963">
    <property type="entry name" value="Big_9"/>
    <property type="match status" value="1"/>
</dbReference>
<proteinExistence type="predicted"/>
<evidence type="ECO:0000313" key="2">
    <source>
        <dbReference type="Proteomes" id="UP000624703"/>
    </source>
</evidence>
<dbReference type="InterPro" id="IPR013783">
    <property type="entry name" value="Ig-like_fold"/>
</dbReference>
<sequence length="1342" mass="144665">MLFAIYASASAQSWQTITGPEGFESGFGTYTDGGGDCSLYTGTNYAASGSNAVLIRDDSGDASAVSLTNSFDASVYQSVRVSFSYYARKMEAGEGFWLQYWDGGQWVTVQTWADGANLVENALQNQVIEIDSATYALPSNMKIRFICQASGNADLVYIDDVLIEGDLAEVNEAPTFSSDPLTLAGAEEYVEYSGSLAASASDPNAGDTLTFSKISGPSWLAVAADGSLSGTPNSSDLGLGSFTVQVADQDGLSTQATLQITTSAGAGNGNVSQSSLSFGSGSSSLVASSQVAGHYAAADRLSDSIEIRDIRENLIGSISSADITAIMDWANLAGEEYGPCGMCFSPQGRQLFISVCSSAGNVADKDAVLAYNINTKELRLFDRLRIEDVMGSAKTYGMAYYKGELFVGTDSGLQRYIAEKNTASAEPYETVVPGDSSEITGIAVDMIDQTLYVATAGSIYSADPAGALSLSSVASASGIKDISYGRTYGGPATEGLMVLIDHGNYDELKIAQKADLHAGGGATLQHYSYADEISDISATACGRMMVASNGVSLMADDSDTRLSFDDWVQDEFDQYVQAVKTTMWRDNLVPEGFNTRKIVQAGNNLDSSIDIDTAGWAMYTMLAAHLVNGDSDAEGYIEKMLQRNAGAHPDGLGGVKTVDGVLYDTYDSAGNVTATAATLYSQMKILPAAYKATELFPANQNIADYKEYFRSIMKRAGDSVNSNYAITWKNDDYGPLNNNNLSTNESWIMVDLAAAQDPLATSDYENYLYKRSDIDEYDYYLADEPTLKASHAAFVVLGGAMILNQHQDEASWLVEHDNYYSTSMAEGDDMGAPYFTAFSAGNNPWMTGNYYNDGPSDHPGDIIHFPAVVGFGQHWISPVVGGYLAYRDGLRQEMQGASGDSNFHLLTRKSMLDDSYVMGSVGIADFWFGLIGLGEVLHPGLTDTLGNEFFVQTPTSEVNANGNTVLNFSKITPRRILGSDDGGQTWTSYGFQHTPFVFDDGVSHSSYAVEDPEGELIEVANGDCEDGYTSWTQHGSYLYYQPKVAGVSIHGRSLEIRTNTSTQGDSASISNTIDVSNDFADTQYIVRADAKSHFANPTGIAYLVVDWDDDADPADDAVISSQSSVNQVDLNNLRDELVVNAQRPANATHMHVHFVVEQGQNPVYHRYIVDNVSVVRLGAEKPLTNGDFESGLTNWSKLSGAYVSTTTDPAKVINGSQSAIVSLSPSDVGIQAGLNRTFDLSSDADGTRYIFRMNVRALNMADDSDFNVRVECYDSAGDLVITKSDVGDCLPGHDGEIALTMRKRPEYDFLKVKVRFKRGSSNTTTTEEIIVDDFSWHKEKIF</sequence>
<dbReference type="EMBL" id="JAENIM010000022">
    <property type="protein sequence ID" value="MBK1790463.1"/>
    <property type="molecule type" value="Genomic_DNA"/>
</dbReference>
<dbReference type="GO" id="GO:0005509">
    <property type="term" value="F:calcium ion binding"/>
    <property type="evidence" value="ECO:0007669"/>
    <property type="project" value="InterPro"/>
</dbReference>
<organism evidence="1 2">
    <name type="scientific">Persicirhabdus sediminis</name>
    <dbReference type="NCBI Taxonomy" id="454144"/>
    <lineage>
        <taxon>Bacteria</taxon>
        <taxon>Pseudomonadati</taxon>
        <taxon>Verrucomicrobiota</taxon>
        <taxon>Verrucomicrobiia</taxon>
        <taxon>Verrucomicrobiales</taxon>
        <taxon>Verrucomicrobiaceae</taxon>
        <taxon>Persicirhabdus</taxon>
    </lineage>
</organism>
<evidence type="ECO:0000313" key="1">
    <source>
        <dbReference type="EMBL" id="MBK1790463.1"/>
    </source>
</evidence>
<dbReference type="InterPro" id="IPR015919">
    <property type="entry name" value="Cadherin-like_sf"/>
</dbReference>
<dbReference type="Gene3D" id="2.60.120.260">
    <property type="entry name" value="Galactose-binding domain-like"/>
    <property type="match status" value="2"/>
</dbReference>
<dbReference type="Proteomes" id="UP000624703">
    <property type="component" value="Unassembled WGS sequence"/>
</dbReference>
<keyword evidence="2" id="KW-1185">Reference proteome</keyword>
<gene>
    <name evidence="1" type="ORF">JIN82_04740</name>
</gene>
<accession>A0A8J7MCA8</accession>
<dbReference type="GO" id="GO:0016020">
    <property type="term" value="C:membrane"/>
    <property type="evidence" value="ECO:0007669"/>
    <property type="project" value="InterPro"/>
</dbReference>
<dbReference type="SUPFAM" id="SSF49313">
    <property type="entry name" value="Cadherin-like"/>
    <property type="match status" value="1"/>
</dbReference>
<protein>
    <submittedName>
        <fullName evidence="1">Uncharacterized protein</fullName>
    </submittedName>
</protein>